<dbReference type="Pfam" id="PF14368">
    <property type="entry name" value="LTP_2"/>
    <property type="match status" value="1"/>
</dbReference>
<dbReference type="Gene3D" id="1.10.110.10">
    <property type="entry name" value="Plant lipid-transfer and hydrophobic proteins"/>
    <property type="match status" value="1"/>
</dbReference>
<keyword evidence="8" id="KW-1015">Disulfide bond</keyword>
<keyword evidence="15" id="KW-1185">Reference proteome</keyword>
<gene>
    <name evidence="14" type="ORF">BUALT_Bualt15G0072300</name>
</gene>
<evidence type="ECO:0000259" key="13">
    <source>
        <dbReference type="SMART" id="SM00499"/>
    </source>
</evidence>
<keyword evidence="4" id="KW-1003">Cell membrane</keyword>
<sequence length="176" mass="17170">MAVSFKTPIICVFIAVFVAVVSAAPAAPADCSSVILNMADCLSYVTLTGTAQKPEGRCCAGLKTVITTKPDCLCESFKNSAKLGVTLNMSKALGLPAACQVIVPNASNCGVSVGTGAAPAVPAVSPTPATGAPTTTTTEATNAPAAHAPTPASSGSSALATSVVLTAVATVASALF</sequence>
<dbReference type="GO" id="GO:0098552">
    <property type="term" value="C:side of membrane"/>
    <property type="evidence" value="ECO:0007669"/>
    <property type="project" value="UniProtKB-KW"/>
</dbReference>
<keyword evidence="5" id="KW-0472">Membrane</keyword>
<evidence type="ECO:0000256" key="1">
    <source>
        <dbReference type="ARBA" id="ARBA00004609"/>
    </source>
</evidence>
<dbReference type="GO" id="GO:0005886">
    <property type="term" value="C:plasma membrane"/>
    <property type="evidence" value="ECO:0007669"/>
    <property type="project" value="UniProtKB-SubCell"/>
</dbReference>
<accession>A0AAV6WF60</accession>
<evidence type="ECO:0000256" key="12">
    <source>
        <dbReference type="SAM" id="SignalP"/>
    </source>
</evidence>
<keyword evidence="5" id="KW-0336">GPI-anchor</keyword>
<dbReference type="SUPFAM" id="SSF47699">
    <property type="entry name" value="Bifunctional inhibitor/lipid-transfer protein/seed storage 2S albumin"/>
    <property type="match status" value="1"/>
</dbReference>
<feature type="signal peptide" evidence="12">
    <location>
        <begin position="1"/>
        <end position="23"/>
    </location>
</feature>
<evidence type="ECO:0000313" key="14">
    <source>
        <dbReference type="EMBL" id="KAG8368694.1"/>
    </source>
</evidence>
<dbReference type="InterPro" id="IPR043325">
    <property type="entry name" value="LTSS"/>
</dbReference>
<feature type="region of interest" description="Disordered" evidence="11">
    <location>
        <begin position="122"/>
        <end position="156"/>
    </location>
</feature>
<organism evidence="14 15">
    <name type="scientific">Buddleja alternifolia</name>
    <dbReference type="NCBI Taxonomy" id="168488"/>
    <lineage>
        <taxon>Eukaryota</taxon>
        <taxon>Viridiplantae</taxon>
        <taxon>Streptophyta</taxon>
        <taxon>Embryophyta</taxon>
        <taxon>Tracheophyta</taxon>
        <taxon>Spermatophyta</taxon>
        <taxon>Magnoliopsida</taxon>
        <taxon>eudicotyledons</taxon>
        <taxon>Gunneridae</taxon>
        <taxon>Pentapetalae</taxon>
        <taxon>asterids</taxon>
        <taxon>lamiids</taxon>
        <taxon>Lamiales</taxon>
        <taxon>Scrophulariaceae</taxon>
        <taxon>Buddlejeae</taxon>
        <taxon>Buddleja</taxon>
    </lineage>
</organism>
<dbReference type="GO" id="GO:0008289">
    <property type="term" value="F:lipid binding"/>
    <property type="evidence" value="ECO:0007669"/>
    <property type="project" value="UniProtKB-KW"/>
</dbReference>
<keyword evidence="7" id="KW-0446">Lipid-binding</keyword>
<dbReference type="GO" id="GO:0006869">
    <property type="term" value="P:lipid transport"/>
    <property type="evidence" value="ECO:0007669"/>
    <property type="project" value="InterPro"/>
</dbReference>
<dbReference type="PRINTS" id="PR00382">
    <property type="entry name" value="LIPIDTRNSFER"/>
</dbReference>
<keyword evidence="10" id="KW-0449">Lipoprotein</keyword>
<dbReference type="CDD" id="cd00010">
    <property type="entry name" value="AAI_LTSS"/>
    <property type="match status" value="1"/>
</dbReference>
<keyword evidence="9" id="KW-0325">Glycoprotein</keyword>
<comment type="similarity">
    <text evidence="2">Belongs to the plant LTP family.</text>
</comment>
<keyword evidence="6 12" id="KW-0732">Signal</keyword>
<evidence type="ECO:0000256" key="2">
    <source>
        <dbReference type="ARBA" id="ARBA00009748"/>
    </source>
</evidence>
<comment type="subcellular location">
    <subcellularLocation>
        <location evidence="1">Cell membrane</location>
        <topology evidence="1">Lipid-anchor</topology>
        <topology evidence="1">GPI-anchor</topology>
    </subcellularLocation>
</comment>
<keyword evidence="3" id="KW-0813">Transport</keyword>
<evidence type="ECO:0000256" key="8">
    <source>
        <dbReference type="ARBA" id="ARBA00023157"/>
    </source>
</evidence>
<evidence type="ECO:0000256" key="7">
    <source>
        <dbReference type="ARBA" id="ARBA00023121"/>
    </source>
</evidence>
<dbReference type="FunFam" id="1.10.110.10:FF:000001">
    <property type="entry name" value="Bifunctional inhibitor/lipid-transfer protein/seed storage 2S albumin superfamily protein"/>
    <property type="match status" value="1"/>
</dbReference>
<evidence type="ECO:0000256" key="3">
    <source>
        <dbReference type="ARBA" id="ARBA00022448"/>
    </source>
</evidence>
<dbReference type="SMART" id="SM00499">
    <property type="entry name" value="AAI"/>
    <property type="match status" value="1"/>
</dbReference>
<dbReference type="PANTHER" id="PTHR33044">
    <property type="entry name" value="BIFUNCTIONAL INHIBITOR/LIPID-TRANSFER PROTEIN/SEED STORAGE 2S ALBUMIN SUPERFAMILY PROTEIN-RELATED"/>
    <property type="match status" value="1"/>
</dbReference>
<evidence type="ECO:0000256" key="10">
    <source>
        <dbReference type="ARBA" id="ARBA00023288"/>
    </source>
</evidence>
<dbReference type="InterPro" id="IPR036312">
    <property type="entry name" value="Bifun_inhib/LTP/seed_sf"/>
</dbReference>
<proteinExistence type="inferred from homology"/>
<dbReference type="InterPro" id="IPR000528">
    <property type="entry name" value="Plant_nsLTP"/>
</dbReference>
<evidence type="ECO:0000313" key="15">
    <source>
        <dbReference type="Proteomes" id="UP000826271"/>
    </source>
</evidence>
<protein>
    <recommendedName>
        <fullName evidence="13">Bifunctional inhibitor/plant lipid transfer protein/seed storage helical domain-containing protein</fullName>
    </recommendedName>
</protein>
<dbReference type="Proteomes" id="UP000826271">
    <property type="component" value="Unassembled WGS sequence"/>
</dbReference>
<reference evidence="14" key="1">
    <citation type="submission" date="2019-10" db="EMBL/GenBank/DDBJ databases">
        <authorList>
            <person name="Zhang R."/>
            <person name="Pan Y."/>
            <person name="Wang J."/>
            <person name="Ma R."/>
            <person name="Yu S."/>
        </authorList>
    </citation>
    <scope>NUCLEOTIDE SEQUENCE</scope>
    <source>
        <strain evidence="14">LA-IB0</strain>
        <tissue evidence="14">Leaf</tissue>
    </source>
</reference>
<evidence type="ECO:0000256" key="4">
    <source>
        <dbReference type="ARBA" id="ARBA00022475"/>
    </source>
</evidence>
<dbReference type="EMBL" id="WHWC01000015">
    <property type="protein sequence ID" value="KAG8368694.1"/>
    <property type="molecule type" value="Genomic_DNA"/>
</dbReference>
<feature type="chain" id="PRO_5043529446" description="Bifunctional inhibitor/plant lipid transfer protein/seed storage helical domain-containing protein" evidence="12">
    <location>
        <begin position="24"/>
        <end position="176"/>
    </location>
</feature>
<name>A0AAV6WF60_9LAMI</name>
<dbReference type="AlphaFoldDB" id="A0AAV6WF60"/>
<evidence type="ECO:0000256" key="11">
    <source>
        <dbReference type="SAM" id="MobiDB-lite"/>
    </source>
</evidence>
<evidence type="ECO:0000256" key="6">
    <source>
        <dbReference type="ARBA" id="ARBA00022729"/>
    </source>
</evidence>
<comment type="caution">
    <text evidence="14">The sequence shown here is derived from an EMBL/GenBank/DDBJ whole genome shotgun (WGS) entry which is preliminary data.</text>
</comment>
<feature type="domain" description="Bifunctional inhibitor/plant lipid transfer protein/seed storage helical" evidence="13">
    <location>
        <begin position="31"/>
        <end position="109"/>
    </location>
</feature>
<dbReference type="InterPro" id="IPR016140">
    <property type="entry name" value="Bifunc_inhib/LTP/seed_store"/>
</dbReference>
<evidence type="ECO:0000256" key="5">
    <source>
        <dbReference type="ARBA" id="ARBA00022622"/>
    </source>
</evidence>
<evidence type="ECO:0000256" key="9">
    <source>
        <dbReference type="ARBA" id="ARBA00023180"/>
    </source>
</evidence>